<evidence type="ECO:0000313" key="5">
    <source>
        <dbReference type="Proteomes" id="UP001162802"/>
    </source>
</evidence>
<dbReference type="Proteomes" id="UP001162802">
    <property type="component" value="Unassembled WGS sequence"/>
</dbReference>
<protein>
    <submittedName>
        <fullName evidence="4">DUF4168 domain-containing protein</fullName>
    </submittedName>
</protein>
<evidence type="ECO:0000313" key="4">
    <source>
        <dbReference type="EMBL" id="MCJ1962623.1"/>
    </source>
</evidence>
<reference evidence="4" key="1">
    <citation type="submission" date="2022-03" db="EMBL/GenBank/DDBJ databases">
        <title>Identification of a novel bacterium isolated from mangrove sediments.</title>
        <authorList>
            <person name="Pan X."/>
        </authorList>
    </citation>
    <scope>NUCLEOTIDE SEQUENCE</scope>
    <source>
        <strain evidence="4">B2637</strain>
    </source>
</reference>
<proteinExistence type="predicted"/>
<dbReference type="EMBL" id="JALHAT010000050">
    <property type="protein sequence ID" value="MCJ1962623.1"/>
    <property type="molecule type" value="Genomic_DNA"/>
</dbReference>
<dbReference type="InterPro" id="IPR025433">
    <property type="entry name" value="DUF4168"/>
</dbReference>
<comment type="caution">
    <text evidence="4">The sequence shown here is derived from an EMBL/GenBank/DDBJ whole genome shotgun (WGS) entry which is preliminary data.</text>
</comment>
<name>A0ABT0AHE5_9SPHN</name>
<feature type="signal peptide" evidence="2">
    <location>
        <begin position="1"/>
        <end position="25"/>
    </location>
</feature>
<feature type="chain" id="PRO_5045326093" evidence="2">
    <location>
        <begin position="26"/>
        <end position="118"/>
    </location>
</feature>
<keyword evidence="2" id="KW-0732">Signal</keyword>
<accession>A0ABT0AHE5</accession>
<sequence>MNRMKLALAGTAALGAVATGGAVQAQSAPQSAPQQAPGAAASSADFSDQEVKQFATAAVSIQNIQKDTAASAEEKQTKMAGAVQSSGLSPEKFNQIAVASRSDTTLMQRIQSAATGNP</sequence>
<feature type="compositionally biased region" description="Low complexity" evidence="1">
    <location>
        <begin position="28"/>
        <end position="44"/>
    </location>
</feature>
<organism evidence="4 5">
    <name type="scientific">Novosphingobium mangrovi</name>
    <name type="common">ex Hu et al. 2023</name>
    <dbReference type="NCBI Taxonomy" id="2930094"/>
    <lineage>
        <taxon>Bacteria</taxon>
        <taxon>Pseudomonadati</taxon>
        <taxon>Pseudomonadota</taxon>
        <taxon>Alphaproteobacteria</taxon>
        <taxon>Sphingomonadales</taxon>
        <taxon>Sphingomonadaceae</taxon>
        <taxon>Novosphingobium</taxon>
    </lineage>
</organism>
<feature type="domain" description="DUF4168" evidence="3">
    <location>
        <begin position="70"/>
        <end position="110"/>
    </location>
</feature>
<feature type="region of interest" description="Disordered" evidence="1">
    <location>
        <begin position="28"/>
        <end position="47"/>
    </location>
</feature>
<evidence type="ECO:0000259" key="3">
    <source>
        <dbReference type="Pfam" id="PF13767"/>
    </source>
</evidence>
<evidence type="ECO:0000256" key="1">
    <source>
        <dbReference type="SAM" id="MobiDB-lite"/>
    </source>
</evidence>
<gene>
    <name evidence="4" type="ORF">MTR65_18205</name>
</gene>
<feature type="region of interest" description="Disordered" evidence="1">
    <location>
        <begin position="68"/>
        <end position="88"/>
    </location>
</feature>
<dbReference type="RefSeq" id="WP_243802698.1">
    <property type="nucleotide sequence ID" value="NZ_JALHAT010000050.1"/>
</dbReference>
<evidence type="ECO:0000256" key="2">
    <source>
        <dbReference type="SAM" id="SignalP"/>
    </source>
</evidence>
<keyword evidence="5" id="KW-1185">Reference proteome</keyword>
<dbReference type="Pfam" id="PF13767">
    <property type="entry name" value="DUF4168"/>
    <property type="match status" value="1"/>
</dbReference>